<dbReference type="NCBIfam" id="TIGR04183">
    <property type="entry name" value="Por_Secre_tail"/>
    <property type="match status" value="1"/>
</dbReference>
<evidence type="ECO:0000313" key="4">
    <source>
        <dbReference type="EMBL" id="RZS93807.1"/>
    </source>
</evidence>
<dbReference type="InterPro" id="IPR026444">
    <property type="entry name" value="Secre_tail"/>
</dbReference>
<comment type="caution">
    <text evidence="4">The sequence shown here is derived from an EMBL/GenBank/DDBJ whole genome shotgun (WGS) entry which is preliminary data.</text>
</comment>
<dbReference type="InterPro" id="IPR000998">
    <property type="entry name" value="MAM_dom"/>
</dbReference>
<dbReference type="RefSeq" id="WP_130286916.1">
    <property type="nucleotide sequence ID" value="NZ_SGXE01000002.1"/>
</dbReference>
<dbReference type="Pfam" id="PF18962">
    <property type="entry name" value="Por_Secre_tail"/>
    <property type="match status" value="1"/>
</dbReference>
<feature type="domain" description="MAM" evidence="3">
    <location>
        <begin position="305"/>
        <end position="479"/>
    </location>
</feature>
<proteinExistence type="predicted"/>
<dbReference type="CDD" id="cd06263">
    <property type="entry name" value="MAM"/>
    <property type="match status" value="2"/>
</dbReference>
<sequence length="910" mass="98358">MKTNLQFIKCFYLTLLITLVLPLTSLAQQVIDATIQFDGRTRAYRLYVPQSYDPSQPAPLLLNYHGYTNTIEIQYNQSNFQQLAEDNQFLFVTPQGLGNTPGWAINNFFGGNEDDLGFTDALIDKISSEYTINQKRIYATGFSNGGYFSYRLACELSPRIAAIASVAGSMTARWIDNGQCQPQHPTAVLQITGTNDNVIPISGGALGKSIPDVMEYWASYNNADLTPDIIDLGGGSTRSIWDNGDNGVTVEFIRVAGKGHSWNGGNVATSQEVWNFLSRFTIDGAIDQTPPTDEICEGNISSFPYSESFEGTIGDWTQSTRDNLNFTINQGGTPSSGTGPSSAIDGSSYIYIEASGNGTGYPNKNATLNSPCLDLSNLTTADLAFQYHMLGATIGSLTVEARTDNQGDWLPVFTVSGSQGDQWNSVIIDLDAYAGNPSVQLRISALTGSSFTGDIAIDALQIDDVITDPTDPGNTICQGSINSFPFVASFESNLNDWTQEPSGDDLDWTRNSGGTPSSGTGPDGAVDGNVYVYVEASGEGVGYPNKRAILNSPCLDFSNVNDPLISFQYHMEGSEIETLALEARLNNVGEWVSIFNRTGSQGSSWNLATVDLTAFAGEGSVQLRFNAVTGNGTSGWQSDIALDAVQIQNGTVDPPSECDAINFDNFQIISFSNQDVAGDFAANGTSLALQNNTWKYIALNYTVTPNTVISFDFSSTNQGEIHGIGFEDNNTLTSTRYFKVYGTQNYGITNYDNYGGGTVSYTIPVGAFYTGNFDRLVFINDDDTGFGNTSLFSNVRIYEGSCVAVQLAQRALSSTNVTPIYGDEDEEGPFRISVYPNPVQNQFSLQIAAKSNSETTLQIFSILGQQKYVAQLAKGTHNFSVSNLGLSAGIYIIKLSMRDGTTVEKKLVVQ</sequence>
<dbReference type="PANTHER" id="PTHR23282:SF101">
    <property type="entry name" value="MAM DOMAIN-CONTAINING PROTEIN"/>
    <property type="match status" value="1"/>
</dbReference>
<evidence type="ECO:0000256" key="2">
    <source>
        <dbReference type="SAM" id="MobiDB-lite"/>
    </source>
</evidence>
<dbReference type="PANTHER" id="PTHR23282">
    <property type="entry name" value="APICAL ENDOSOMAL GLYCOPROTEIN PRECURSOR"/>
    <property type="match status" value="1"/>
</dbReference>
<dbReference type="Proteomes" id="UP000292262">
    <property type="component" value="Unassembled WGS sequence"/>
</dbReference>
<keyword evidence="5" id="KW-1185">Reference proteome</keyword>
<dbReference type="OrthoDB" id="9764953at2"/>
<dbReference type="InterPro" id="IPR029058">
    <property type="entry name" value="AB_hydrolase_fold"/>
</dbReference>
<dbReference type="SUPFAM" id="SSF53474">
    <property type="entry name" value="alpha/beta-Hydrolases"/>
    <property type="match status" value="1"/>
</dbReference>
<dbReference type="AlphaFoldDB" id="A0A4Q7P2I0"/>
<accession>A0A4Q7P2I0</accession>
<protein>
    <submittedName>
        <fullName evidence="4">Putative secreted protein (Por secretion system target)</fullName>
    </submittedName>
</protein>
<dbReference type="GO" id="GO:0016020">
    <property type="term" value="C:membrane"/>
    <property type="evidence" value="ECO:0007669"/>
    <property type="project" value="InterPro"/>
</dbReference>
<dbReference type="Pfam" id="PF00629">
    <property type="entry name" value="MAM"/>
    <property type="match status" value="2"/>
</dbReference>
<dbReference type="GO" id="GO:0005975">
    <property type="term" value="P:carbohydrate metabolic process"/>
    <property type="evidence" value="ECO:0007669"/>
    <property type="project" value="UniProtKB-ARBA"/>
</dbReference>
<dbReference type="PROSITE" id="PS50060">
    <property type="entry name" value="MAM_2"/>
    <property type="match status" value="2"/>
</dbReference>
<dbReference type="InterPro" id="IPR051560">
    <property type="entry name" value="MAM_domain-containing"/>
</dbReference>
<dbReference type="EMBL" id="SGXE01000002">
    <property type="protein sequence ID" value="RZS93807.1"/>
    <property type="molecule type" value="Genomic_DNA"/>
</dbReference>
<dbReference type="InterPro" id="IPR013320">
    <property type="entry name" value="ConA-like_dom_sf"/>
</dbReference>
<feature type="region of interest" description="Disordered" evidence="2">
    <location>
        <begin position="498"/>
        <end position="524"/>
    </location>
</feature>
<name>A0A4Q7P2I0_9FLAO</name>
<dbReference type="GO" id="GO:0004553">
    <property type="term" value="F:hydrolase activity, hydrolyzing O-glycosyl compounds"/>
    <property type="evidence" value="ECO:0007669"/>
    <property type="project" value="UniProtKB-ARBA"/>
</dbReference>
<dbReference type="SMART" id="SM00137">
    <property type="entry name" value="MAM"/>
    <property type="match status" value="2"/>
</dbReference>
<feature type="domain" description="MAM" evidence="3">
    <location>
        <begin position="486"/>
        <end position="660"/>
    </location>
</feature>
<dbReference type="Gene3D" id="3.40.50.1820">
    <property type="entry name" value="alpha/beta hydrolase"/>
    <property type="match status" value="1"/>
</dbReference>
<organism evidence="4 5">
    <name type="scientific">Aquimarina brevivitae</name>
    <dbReference type="NCBI Taxonomy" id="323412"/>
    <lineage>
        <taxon>Bacteria</taxon>
        <taxon>Pseudomonadati</taxon>
        <taxon>Bacteroidota</taxon>
        <taxon>Flavobacteriia</taxon>
        <taxon>Flavobacteriales</taxon>
        <taxon>Flavobacteriaceae</taxon>
        <taxon>Aquimarina</taxon>
    </lineage>
</organism>
<dbReference type="Gene3D" id="2.60.120.200">
    <property type="match status" value="2"/>
</dbReference>
<evidence type="ECO:0000313" key="5">
    <source>
        <dbReference type="Proteomes" id="UP000292262"/>
    </source>
</evidence>
<gene>
    <name evidence="4" type="ORF">EV197_2388</name>
</gene>
<dbReference type="SUPFAM" id="SSF49899">
    <property type="entry name" value="Concanavalin A-like lectins/glucanases"/>
    <property type="match status" value="2"/>
</dbReference>
<evidence type="ECO:0000259" key="3">
    <source>
        <dbReference type="PROSITE" id="PS50060"/>
    </source>
</evidence>
<evidence type="ECO:0000256" key="1">
    <source>
        <dbReference type="ARBA" id="ARBA00022729"/>
    </source>
</evidence>
<reference evidence="4 5" key="1">
    <citation type="submission" date="2019-02" db="EMBL/GenBank/DDBJ databases">
        <title>Genomic Encyclopedia of Type Strains, Phase IV (KMG-IV): sequencing the most valuable type-strain genomes for metagenomic binning, comparative biology and taxonomic classification.</title>
        <authorList>
            <person name="Goeker M."/>
        </authorList>
    </citation>
    <scope>NUCLEOTIDE SEQUENCE [LARGE SCALE GENOMIC DNA]</scope>
    <source>
        <strain evidence="4 5">DSM 17196</strain>
    </source>
</reference>
<keyword evidence="1" id="KW-0732">Signal</keyword>